<protein>
    <recommendedName>
        <fullName evidence="6 7">Thioredoxin</fullName>
    </recommendedName>
</protein>
<dbReference type="InterPro" id="IPR017937">
    <property type="entry name" value="Thioredoxin_CS"/>
</dbReference>
<evidence type="ECO:0000256" key="9">
    <source>
        <dbReference type="PIRSR" id="PIRSR000077-4"/>
    </source>
</evidence>
<dbReference type="Gene3D" id="3.40.30.10">
    <property type="entry name" value="Glutaredoxin"/>
    <property type="match status" value="1"/>
</dbReference>
<evidence type="ECO:0000313" key="12">
    <source>
        <dbReference type="Proteomes" id="UP000215559"/>
    </source>
</evidence>
<organism evidence="11 12">
    <name type="scientific">candidate division WOR-3 bacterium JGI_Cruoil_03_51_56</name>
    <dbReference type="NCBI Taxonomy" id="1973747"/>
    <lineage>
        <taxon>Bacteria</taxon>
        <taxon>Bacteria division WOR-3</taxon>
    </lineage>
</organism>
<evidence type="ECO:0000259" key="10">
    <source>
        <dbReference type="PROSITE" id="PS51352"/>
    </source>
</evidence>
<keyword evidence="4 9" id="KW-1015">Disulfide bond</keyword>
<dbReference type="PROSITE" id="PS00194">
    <property type="entry name" value="THIOREDOXIN_1"/>
    <property type="match status" value="1"/>
</dbReference>
<dbReference type="CDD" id="cd02947">
    <property type="entry name" value="TRX_family"/>
    <property type="match status" value="1"/>
</dbReference>
<dbReference type="PANTHER" id="PTHR45663:SF11">
    <property type="entry name" value="GEO12009P1"/>
    <property type="match status" value="1"/>
</dbReference>
<dbReference type="InterPro" id="IPR013766">
    <property type="entry name" value="Thioredoxin_domain"/>
</dbReference>
<name>A0A235BNP1_UNCW3</name>
<feature type="domain" description="Thioredoxin" evidence="10">
    <location>
        <begin position="1"/>
        <end position="108"/>
    </location>
</feature>
<evidence type="ECO:0000256" key="6">
    <source>
        <dbReference type="NCBIfam" id="TIGR01068"/>
    </source>
</evidence>
<evidence type="ECO:0000256" key="1">
    <source>
        <dbReference type="ARBA" id="ARBA00008987"/>
    </source>
</evidence>
<dbReference type="NCBIfam" id="TIGR01068">
    <property type="entry name" value="thioredoxin"/>
    <property type="match status" value="1"/>
</dbReference>
<feature type="active site" description="Nucleophile" evidence="8">
    <location>
        <position position="32"/>
    </location>
</feature>
<evidence type="ECO:0000256" key="4">
    <source>
        <dbReference type="ARBA" id="ARBA00023157"/>
    </source>
</evidence>
<feature type="disulfide bond" description="Redox-active" evidence="9">
    <location>
        <begin position="32"/>
        <end position="35"/>
    </location>
</feature>
<feature type="active site" description="Nucleophile" evidence="8">
    <location>
        <position position="35"/>
    </location>
</feature>
<dbReference type="PANTHER" id="PTHR45663">
    <property type="entry name" value="GEO12009P1"/>
    <property type="match status" value="1"/>
</dbReference>
<dbReference type="GO" id="GO:0005829">
    <property type="term" value="C:cytosol"/>
    <property type="evidence" value="ECO:0007669"/>
    <property type="project" value="TreeGrafter"/>
</dbReference>
<dbReference type="PRINTS" id="PR00421">
    <property type="entry name" value="THIOREDOXIN"/>
</dbReference>
<comment type="similarity">
    <text evidence="1 7">Belongs to the thioredoxin family.</text>
</comment>
<evidence type="ECO:0000256" key="7">
    <source>
        <dbReference type="PIRNR" id="PIRNR000077"/>
    </source>
</evidence>
<dbReference type="GO" id="GO:0045454">
    <property type="term" value="P:cell redox homeostasis"/>
    <property type="evidence" value="ECO:0007669"/>
    <property type="project" value="TreeGrafter"/>
</dbReference>
<feature type="site" description="Deprotonates C-terminal active site Cys" evidence="8">
    <location>
        <position position="26"/>
    </location>
</feature>
<sequence length="108" mass="12106">MAEIKHLSDNNFDAEVLKAETPVLVDFWAPWCGPCQSVAPIVESLADKFDDKLKVCRLNTDENPQTPGNYNIYGIPTLIIFKNGKEVERIVGLMPEAVLTQKIQPHLN</sequence>
<keyword evidence="3" id="KW-0249">Electron transport</keyword>
<comment type="caution">
    <text evidence="11">The sequence shown here is derived from an EMBL/GenBank/DDBJ whole genome shotgun (WGS) entry which is preliminary data.</text>
</comment>
<dbReference type="EMBL" id="NOZP01000190">
    <property type="protein sequence ID" value="OYD13792.1"/>
    <property type="molecule type" value="Genomic_DNA"/>
</dbReference>
<dbReference type="PIRSF" id="PIRSF000077">
    <property type="entry name" value="Thioredoxin"/>
    <property type="match status" value="1"/>
</dbReference>
<keyword evidence="2" id="KW-0813">Transport</keyword>
<evidence type="ECO:0000256" key="8">
    <source>
        <dbReference type="PIRSR" id="PIRSR000077-1"/>
    </source>
</evidence>
<evidence type="ECO:0000256" key="5">
    <source>
        <dbReference type="ARBA" id="ARBA00023284"/>
    </source>
</evidence>
<feature type="site" description="Contributes to redox potential value" evidence="8">
    <location>
        <position position="33"/>
    </location>
</feature>
<feature type="site" description="Contributes to redox potential value" evidence="8">
    <location>
        <position position="34"/>
    </location>
</feature>
<evidence type="ECO:0000256" key="2">
    <source>
        <dbReference type="ARBA" id="ARBA00022448"/>
    </source>
</evidence>
<gene>
    <name evidence="11" type="primary">trxA</name>
    <name evidence="11" type="ORF">CH330_10080</name>
</gene>
<dbReference type="Pfam" id="PF00085">
    <property type="entry name" value="Thioredoxin"/>
    <property type="match status" value="1"/>
</dbReference>
<dbReference type="InterPro" id="IPR005746">
    <property type="entry name" value="Thioredoxin"/>
</dbReference>
<dbReference type="SUPFAM" id="SSF52833">
    <property type="entry name" value="Thioredoxin-like"/>
    <property type="match status" value="1"/>
</dbReference>
<evidence type="ECO:0000313" key="11">
    <source>
        <dbReference type="EMBL" id="OYD13792.1"/>
    </source>
</evidence>
<keyword evidence="5 9" id="KW-0676">Redox-active center</keyword>
<dbReference type="GO" id="GO:0015035">
    <property type="term" value="F:protein-disulfide reductase activity"/>
    <property type="evidence" value="ECO:0007669"/>
    <property type="project" value="UniProtKB-UniRule"/>
</dbReference>
<accession>A0A235BNP1</accession>
<proteinExistence type="inferred from homology"/>
<dbReference type="FunFam" id="3.40.30.10:FF:000001">
    <property type="entry name" value="Thioredoxin"/>
    <property type="match status" value="1"/>
</dbReference>
<dbReference type="AlphaFoldDB" id="A0A235BNP1"/>
<evidence type="ECO:0000256" key="3">
    <source>
        <dbReference type="ARBA" id="ARBA00022982"/>
    </source>
</evidence>
<dbReference type="Proteomes" id="UP000215559">
    <property type="component" value="Unassembled WGS sequence"/>
</dbReference>
<reference evidence="11 12" key="1">
    <citation type="submission" date="2017-07" db="EMBL/GenBank/DDBJ databases">
        <title>Recovery of genomes from metagenomes via a dereplication, aggregation, and scoring strategy.</title>
        <authorList>
            <person name="Sieber C.M."/>
            <person name="Probst A.J."/>
            <person name="Sharrar A."/>
            <person name="Thomas B.C."/>
            <person name="Hess M."/>
            <person name="Tringe S.G."/>
            <person name="Banfield J.F."/>
        </authorList>
    </citation>
    <scope>NUCLEOTIDE SEQUENCE [LARGE SCALE GENOMIC DNA]</scope>
    <source>
        <strain evidence="11">JGI_Cruoil_03_51_56</strain>
    </source>
</reference>
<dbReference type="InterPro" id="IPR036249">
    <property type="entry name" value="Thioredoxin-like_sf"/>
</dbReference>
<dbReference type="PROSITE" id="PS51352">
    <property type="entry name" value="THIOREDOXIN_2"/>
    <property type="match status" value="1"/>
</dbReference>